<dbReference type="InterPro" id="IPR001245">
    <property type="entry name" value="Ser-Thr/Tyr_kinase_cat_dom"/>
</dbReference>
<dbReference type="EMBL" id="CM026431">
    <property type="protein sequence ID" value="KAG0560058.1"/>
    <property type="molecule type" value="Genomic_DNA"/>
</dbReference>
<evidence type="ECO:0000256" key="3">
    <source>
        <dbReference type="ARBA" id="ARBA00022741"/>
    </source>
</evidence>
<dbReference type="Gene3D" id="3.30.420.40">
    <property type="match status" value="2"/>
</dbReference>
<dbReference type="PANTHER" id="PTHR14187:SF5">
    <property type="entry name" value="HEAT SHOCK 70 KDA PROTEIN 12A"/>
    <property type="match status" value="1"/>
</dbReference>
<evidence type="ECO:0000313" key="9">
    <source>
        <dbReference type="Proteomes" id="UP000822688"/>
    </source>
</evidence>
<dbReference type="Pfam" id="PF00012">
    <property type="entry name" value="HSP70"/>
    <property type="match status" value="1"/>
</dbReference>
<keyword evidence="9" id="KW-1185">Reference proteome</keyword>
<comment type="caution">
    <text evidence="8">The sequence shown here is derived from an EMBL/GenBank/DDBJ whole genome shotgun (WGS) entry which is preliminary data.</text>
</comment>
<dbReference type="SUPFAM" id="SSF56112">
    <property type="entry name" value="Protein kinase-like (PK-like)"/>
    <property type="match status" value="1"/>
</dbReference>
<evidence type="ECO:0000256" key="4">
    <source>
        <dbReference type="ARBA" id="ARBA00022777"/>
    </source>
</evidence>
<dbReference type="SUPFAM" id="SSF53067">
    <property type="entry name" value="Actin-like ATPase domain"/>
    <property type="match status" value="2"/>
</dbReference>
<dbReference type="Pfam" id="PF07714">
    <property type="entry name" value="PK_Tyr_Ser-Thr"/>
    <property type="match status" value="1"/>
</dbReference>
<dbReference type="InterPro" id="IPR043129">
    <property type="entry name" value="ATPase_NBD"/>
</dbReference>
<keyword evidence="2" id="KW-0808">Transferase</keyword>
<accession>A0A8T0GQT7</accession>
<dbReference type="Gene3D" id="1.10.510.10">
    <property type="entry name" value="Transferase(Phosphotransferase) domain 1"/>
    <property type="match status" value="1"/>
</dbReference>
<dbReference type="InterPro" id="IPR011009">
    <property type="entry name" value="Kinase-like_dom_sf"/>
</dbReference>
<dbReference type="PANTHER" id="PTHR14187">
    <property type="entry name" value="ALPHA KINASE/ELONGATION FACTOR 2 KINASE"/>
    <property type="match status" value="1"/>
</dbReference>
<dbReference type="PROSITE" id="PS00107">
    <property type="entry name" value="PROTEIN_KINASE_ATP"/>
    <property type="match status" value="1"/>
</dbReference>
<reference evidence="8" key="1">
    <citation type="submission" date="2020-06" db="EMBL/GenBank/DDBJ databases">
        <title>WGS assembly of Ceratodon purpureus strain R40.</title>
        <authorList>
            <person name="Carey S.B."/>
            <person name="Jenkins J."/>
            <person name="Shu S."/>
            <person name="Lovell J.T."/>
            <person name="Sreedasyam A."/>
            <person name="Maumus F."/>
            <person name="Tiley G.P."/>
            <person name="Fernandez-Pozo N."/>
            <person name="Barry K."/>
            <person name="Chen C."/>
            <person name="Wang M."/>
            <person name="Lipzen A."/>
            <person name="Daum C."/>
            <person name="Saski C.A."/>
            <person name="Payton A.C."/>
            <person name="Mcbreen J.C."/>
            <person name="Conrad R.E."/>
            <person name="Kollar L.M."/>
            <person name="Olsson S."/>
            <person name="Huttunen S."/>
            <person name="Landis J.B."/>
            <person name="Wickett N.J."/>
            <person name="Johnson M.G."/>
            <person name="Rensing S.A."/>
            <person name="Grimwood J."/>
            <person name="Schmutz J."/>
            <person name="Mcdaniel S.F."/>
        </authorList>
    </citation>
    <scope>NUCLEOTIDE SEQUENCE</scope>
    <source>
        <strain evidence="8">R40</strain>
    </source>
</reference>
<keyword evidence="5 6" id="KW-0067">ATP-binding</keyword>
<dbReference type="GO" id="GO:0140662">
    <property type="term" value="F:ATP-dependent protein folding chaperone"/>
    <property type="evidence" value="ECO:0007669"/>
    <property type="project" value="InterPro"/>
</dbReference>
<evidence type="ECO:0000259" key="7">
    <source>
        <dbReference type="PROSITE" id="PS50011"/>
    </source>
</evidence>
<dbReference type="CDD" id="cd13999">
    <property type="entry name" value="STKc_MAP3K-like"/>
    <property type="match status" value="1"/>
</dbReference>
<dbReference type="InterPro" id="IPR008271">
    <property type="entry name" value="Ser/Thr_kinase_AS"/>
</dbReference>
<name>A0A8T0GQT7_CERPU</name>
<protein>
    <recommendedName>
        <fullName evidence="7">Protein kinase domain-containing protein</fullName>
    </recommendedName>
</protein>
<gene>
    <name evidence="8" type="ORF">KC19_10G151200</name>
</gene>
<organism evidence="8 9">
    <name type="scientific">Ceratodon purpureus</name>
    <name type="common">Fire moss</name>
    <name type="synonym">Dicranum purpureum</name>
    <dbReference type="NCBI Taxonomy" id="3225"/>
    <lineage>
        <taxon>Eukaryota</taxon>
        <taxon>Viridiplantae</taxon>
        <taxon>Streptophyta</taxon>
        <taxon>Embryophyta</taxon>
        <taxon>Bryophyta</taxon>
        <taxon>Bryophytina</taxon>
        <taxon>Bryopsida</taxon>
        <taxon>Dicranidae</taxon>
        <taxon>Pseudoditrichales</taxon>
        <taxon>Ditrichaceae</taxon>
        <taxon>Ceratodon</taxon>
    </lineage>
</organism>
<dbReference type="InterPro" id="IPR017441">
    <property type="entry name" value="Protein_kinase_ATP_BS"/>
</dbReference>
<evidence type="ECO:0000256" key="6">
    <source>
        <dbReference type="PROSITE-ProRule" id="PRU10141"/>
    </source>
</evidence>
<dbReference type="InterPro" id="IPR013126">
    <property type="entry name" value="Hsp_70_fam"/>
</dbReference>
<dbReference type="Gene3D" id="3.90.640.10">
    <property type="entry name" value="Actin, Chain A, domain 4"/>
    <property type="match status" value="1"/>
</dbReference>
<feature type="binding site" evidence="6">
    <location>
        <position position="286"/>
    </location>
    <ligand>
        <name>ATP</name>
        <dbReference type="ChEBI" id="CHEBI:30616"/>
    </ligand>
</feature>
<dbReference type="PROSITE" id="PS50011">
    <property type="entry name" value="PROTEIN_KINASE_DOM"/>
    <property type="match status" value="1"/>
</dbReference>
<proteinExistence type="predicted"/>
<evidence type="ECO:0000256" key="1">
    <source>
        <dbReference type="ARBA" id="ARBA00022527"/>
    </source>
</evidence>
<dbReference type="AlphaFoldDB" id="A0A8T0GQT7"/>
<feature type="domain" description="Protein kinase" evidence="7">
    <location>
        <begin position="259"/>
        <end position="542"/>
    </location>
</feature>
<dbReference type="InterPro" id="IPR000719">
    <property type="entry name" value="Prot_kinase_dom"/>
</dbReference>
<evidence type="ECO:0000313" key="8">
    <source>
        <dbReference type="EMBL" id="KAG0560058.1"/>
    </source>
</evidence>
<dbReference type="CDD" id="cd10229">
    <property type="entry name" value="ASKHA_NBD_HSP70_HSPA12"/>
    <property type="match status" value="1"/>
</dbReference>
<sequence>MAFFRTFSAFKNVFKPKSFKFDEESKGYPEAFTGPEVPEVPVEKLFSPTSSQYANTPEQFLELIKACKEQALKMLAPSLDFRVNYEQCNYLAEKLKSAAKRAHSFLPLVHSGFLSVEEIADCLNVFKLFYALSNIVEKYIQNCCQADAWIQSAFLMTNVTEHTLSVSVDLELLTEFFSGSLTLAKLDSVYRDEAAVVRNKASQDRAKLFRDLNTLLQTREKTSAKYRLADLLLKRLESQQQNLPDSDISGAYRTDMMSLKEKEQLGRGSFATVFKATWLGVEVAKKTFYTPSCPEFEKEVSILGQLSHPNITPLLCCAESKSECCMVMELMDGDLFQVMRKIMAEEETLICPFSILEAVDIMLQIGGGMAYLHEMGIVHRDLKAMNILVRHVKGRGANGRYFLAKVADFGLSKIKERSMTYSMQTCNLGSARWMAPELIKVGSTEVQEEVSNSTQVVKYPLRGDMHSFAMVCYEILTGKLPYFETMSLNEVKKKVLLGDRPKLPRYCPPDLKHLIERCWSQDPSKRPRFQEICAALRRLKLLILMPHGSAKYVNMKPRGLNFKWVVVLDFGTTYSGFAYARASAPKEICVYYDWPSRTGEKPHCKTSTALYYKPTGSGEFECASWGHIARSDFMASRGGKADEPQGLYLSNFKLLLKEDLNDPALAASIPPPLTIQTIIADYLLRIGELALSVIQSHEGDANLSRDSVQWCVTVPSIWDEYAKMQMKACMVNAGLVSAEAGRIEAVKVVLEPEAASFHCHQILRQEHKDVSLNVEDKILVADVGGGTVDVVVQELVGDGRSYQVKELTESSGGLCGGAFIDESFMRFLLKKIGCLNEFLRKDYPSYKTRLLKDWEHHKCAFGHELISNTDTKEITLHAKLSRKWEEYETAQGLPPRADGYSEIELTEEDMKSIFDPVVDEILELIAAQLMQVPNIKVMFVVGGFAGSPYFIQRIRARFLRDVQHIVCPQNPGSAVLQGAVSLACNPEAIFSRIAKKTYGTSVTHRFDHAYDPQKFLKIDSGGVEWCRNRFDIFVTKGSRVEVNKRVTKEYIPHSPGQTHMLFDLHSSTEQDPRYTEGPNVRKEGGFSVTLPQYCSRDDMPVFNFTMYFGRSSIELSAEARYKRGQKPETLALPVEYYQ</sequence>
<evidence type="ECO:0000256" key="5">
    <source>
        <dbReference type="ARBA" id="ARBA00022840"/>
    </source>
</evidence>
<keyword evidence="3 6" id="KW-0547">Nucleotide-binding</keyword>
<keyword evidence="4" id="KW-0418">Kinase</keyword>
<dbReference type="PROSITE" id="PS00108">
    <property type="entry name" value="PROTEIN_KINASE_ST"/>
    <property type="match status" value="1"/>
</dbReference>
<dbReference type="Proteomes" id="UP000822688">
    <property type="component" value="Chromosome 10"/>
</dbReference>
<evidence type="ECO:0000256" key="2">
    <source>
        <dbReference type="ARBA" id="ARBA00022679"/>
    </source>
</evidence>
<keyword evidence="1" id="KW-0723">Serine/threonine-protein kinase</keyword>
<dbReference type="GO" id="GO:0005524">
    <property type="term" value="F:ATP binding"/>
    <property type="evidence" value="ECO:0007669"/>
    <property type="project" value="UniProtKB-UniRule"/>
</dbReference>
<dbReference type="SMART" id="SM00220">
    <property type="entry name" value="S_TKc"/>
    <property type="match status" value="1"/>
</dbReference>
<dbReference type="GO" id="GO:0004674">
    <property type="term" value="F:protein serine/threonine kinase activity"/>
    <property type="evidence" value="ECO:0007669"/>
    <property type="project" value="UniProtKB-KW"/>
</dbReference>